<reference evidence="1 2" key="2">
    <citation type="submission" date="2020-07" db="EMBL/GenBank/DDBJ databases">
        <title>Genome assembly of wild tea tree DASZ reveals pedigree and selection history of tea varieties.</title>
        <authorList>
            <person name="Zhang W."/>
        </authorList>
    </citation>
    <scope>NUCLEOTIDE SEQUENCE [LARGE SCALE GENOMIC DNA]</scope>
    <source>
        <strain evidence="2">cv. G240</strain>
        <tissue evidence="1">Leaf</tissue>
    </source>
</reference>
<accession>A0A7J7I3U3</accession>
<reference evidence="2" key="1">
    <citation type="journal article" date="2020" name="Nat. Commun.">
        <title>Genome assembly of wild tea tree DASZ reveals pedigree and selection history of tea varieties.</title>
        <authorList>
            <person name="Zhang W."/>
            <person name="Zhang Y."/>
            <person name="Qiu H."/>
            <person name="Guo Y."/>
            <person name="Wan H."/>
            <person name="Zhang X."/>
            <person name="Scossa F."/>
            <person name="Alseekh S."/>
            <person name="Zhang Q."/>
            <person name="Wang P."/>
            <person name="Xu L."/>
            <person name="Schmidt M.H."/>
            <person name="Jia X."/>
            <person name="Li D."/>
            <person name="Zhu A."/>
            <person name="Guo F."/>
            <person name="Chen W."/>
            <person name="Ni D."/>
            <person name="Usadel B."/>
            <person name="Fernie A.R."/>
            <person name="Wen W."/>
        </authorList>
    </citation>
    <scope>NUCLEOTIDE SEQUENCE [LARGE SCALE GENOMIC DNA]</scope>
    <source>
        <strain evidence="2">cv. G240</strain>
    </source>
</reference>
<dbReference type="AlphaFoldDB" id="A0A7J7I3U3"/>
<dbReference type="Gene3D" id="1.10.1200.270">
    <property type="entry name" value="Methyltransferase, alpha-helical capping domain"/>
    <property type="match status" value="1"/>
</dbReference>
<sequence>MQLKLYSPKISTFCKLLTQRTWVVQRVQPLSQSQEVVPNGCMVLILRGRLSSNPLDMESCFTWELLAITIAELVSQMQENDKWVRGEKFAKVARAFTEPIISNQFEHEIMDKLYDKFTHIVVSDLEAKIPKTTSCFSMGRPDLKRKLHLVKWKEKEELNKLSEELCLAPSLNGNDEDKPVLLAAQSVSTTIMAILHR</sequence>
<evidence type="ECO:0000313" key="2">
    <source>
        <dbReference type="Proteomes" id="UP000593564"/>
    </source>
</evidence>
<protein>
    <submittedName>
        <fullName evidence="1">Uncharacterized protein</fullName>
    </submittedName>
</protein>
<comment type="caution">
    <text evidence="1">The sequence shown here is derived from an EMBL/GenBank/DDBJ whole genome shotgun (WGS) entry which is preliminary data.</text>
</comment>
<evidence type="ECO:0000313" key="1">
    <source>
        <dbReference type="EMBL" id="KAF5959702.1"/>
    </source>
</evidence>
<dbReference type="EMBL" id="JACBKZ010000001">
    <property type="protein sequence ID" value="KAF5959702.1"/>
    <property type="molecule type" value="Genomic_DNA"/>
</dbReference>
<dbReference type="InterPro" id="IPR042086">
    <property type="entry name" value="MeTrfase_capping"/>
</dbReference>
<dbReference type="InterPro" id="IPR029063">
    <property type="entry name" value="SAM-dependent_MTases_sf"/>
</dbReference>
<name>A0A7J7I3U3_CAMSI</name>
<dbReference type="SUPFAM" id="SSF53335">
    <property type="entry name" value="S-adenosyl-L-methionine-dependent methyltransferases"/>
    <property type="match status" value="1"/>
</dbReference>
<proteinExistence type="predicted"/>
<organism evidence="1 2">
    <name type="scientific">Camellia sinensis</name>
    <name type="common">Tea plant</name>
    <name type="synonym">Thea sinensis</name>
    <dbReference type="NCBI Taxonomy" id="4442"/>
    <lineage>
        <taxon>Eukaryota</taxon>
        <taxon>Viridiplantae</taxon>
        <taxon>Streptophyta</taxon>
        <taxon>Embryophyta</taxon>
        <taxon>Tracheophyta</taxon>
        <taxon>Spermatophyta</taxon>
        <taxon>Magnoliopsida</taxon>
        <taxon>eudicotyledons</taxon>
        <taxon>Gunneridae</taxon>
        <taxon>Pentapetalae</taxon>
        <taxon>asterids</taxon>
        <taxon>Ericales</taxon>
        <taxon>Theaceae</taxon>
        <taxon>Camellia</taxon>
    </lineage>
</organism>
<gene>
    <name evidence="1" type="ORF">HYC85_000911</name>
</gene>
<dbReference type="Proteomes" id="UP000593564">
    <property type="component" value="Unassembled WGS sequence"/>
</dbReference>
<keyword evidence="2" id="KW-1185">Reference proteome</keyword>